<keyword evidence="7" id="KW-1185">Reference proteome</keyword>
<evidence type="ECO:0000256" key="1">
    <source>
        <dbReference type="ARBA" id="ARBA00023015"/>
    </source>
</evidence>
<dbReference type="InterPro" id="IPR001647">
    <property type="entry name" value="HTH_TetR"/>
</dbReference>
<keyword evidence="3" id="KW-0804">Transcription</keyword>
<feature type="domain" description="HTH tetR-type" evidence="5">
    <location>
        <begin position="6"/>
        <end position="66"/>
    </location>
</feature>
<comment type="caution">
    <text evidence="6">The sequence shown here is derived from an EMBL/GenBank/DDBJ whole genome shotgun (WGS) entry which is preliminary data.</text>
</comment>
<dbReference type="EMBL" id="JBHTOC010000031">
    <property type="protein sequence ID" value="MFD1431060.1"/>
    <property type="molecule type" value="Genomic_DNA"/>
</dbReference>
<dbReference type="Pfam" id="PF00440">
    <property type="entry name" value="TetR_N"/>
    <property type="match status" value="1"/>
</dbReference>
<evidence type="ECO:0000259" key="5">
    <source>
        <dbReference type="PROSITE" id="PS50977"/>
    </source>
</evidence>
<feature type="DNA-binding region" description="H-T-H motif" evidence="4">
    <location>
        <begin position="29"/>
        <end position="48"/>
    </location>
</feature>
<dbReference type="InterPro" id="IPR050109">
    <property type="entry name" value="HTH-type_TetR-like_transc_reg"/>
</dbReference>
<accession>A0ABW4CN95</accession>
<evidence type="ECO:0000313" key="7">
    <source>
        <dbReference type="Proteomes" id="UP001597196"/>
    </source>
</evidence>
<reference evidence="7" key="1">
    <citation type="journal article" date="2019" name="Int. J. Syst. Evol. Microbiol.">
        <title>The Global Catalogue of Microorganisms (GCM) 10K type strain sequencing project: providing services to taxonomists for standard genome sequencing and annotation.</title>
        <authorList>
            <consortium name="The Broad Institute Genomics Platform"/>
            <consortium name="The Broad Institute Genome Sequencing Center for Infectious Disease"/>
            <person name="Wu L."/>
            <person name="Ma J."/>
        </authorList>
    </citation>
    <scope>NUCLEOTIDE SEQUENCE [LARGE SCALE GENOMIC DNA]</scope>
    <source>
        <strain evidence="7">CCM 8980</strain>
    </source>
</reference>
<dbReference type="PRINTS" id="PR00455">
    <property type="entry name" value="HTHTETR"/>
</dbReference>
<dbReference type="PANTHER" id="PTHR30055:SF234">
    <property type="entry name" value="HTH-TYPE TRANSCRIPTIONAL REGULATOR BETI"/>
    <property type="match status" value="1"/>
</dbReference>
<name>A0ABW4CN95_9LACO</name>
<sequence length="184" mass="20208">MRTIDEDKRARIQQAVFSLTATEGLTGLAMSKVAKTAGVSPATIYIYYNDKEDMLSRIYEQVKTLFDAGLHAAIDAAPDLDAKIRAAEWHYITQFRQYPEQARFVDAVLANEQAIDAKAKAFADDQAQPLTDLFAQVQAAPAYRPVDALLGTTLFSVPLQMLKSQATDAQLNAAIDTIIAALKR</sequence>
<evidence type="ECO:0000256" key="4">
    <source>
        <dbReference type="PROSITE-ProRule" id="PRU00335"/>
    </source>
</evidence>
<dbReference type="PROSITE" id="PS50977">
    <property type="entry name" value="HTH_TETR_2"/>
    <property type="match status" value="1"/>
</dbReference>
<keyword evidence="1" id="KW-0805">Transcription regulation</keyword>
<proteinExistence type="predicted"/>
<keyword evidence="2 4" id="KW-0238">DNA-binding</keyword>
<dbReference type="Proteomes" id="UP001597196">
    <property type="component" value="Unassembled WGS sequence"/>
</dbReference>
<protein>
    <submittedName>
        <fullName evidence="6">TetR/AcrR family transcriptional regulator</fullName>
    </submittedName>
</protein>
<dbReference type="SUPFAM" id="SSF46689">
    <property type="entry name" value="Homeodomain-like"/>
    <property type="match status" value="1"/>
</dbReference>
<dbReference type="RefSeq" id="WP_203637183.1">
    <property type="nucleotide sequence ID" value="NZ_BOLS01000037.1"/>
</dbReference>
<gene>
    <name evidence="6" type="ORF">ACFQ4P_12660</name>
</gene>
<evidence type="ECO:0000313" key="6">
    <source>
        <dbReference type="EMBL" id="MFD1431060.1"/>
    </source>
</evidence>
<dbReference type="InterPro" id="IPR009057">
    <property type="entry name" value="Homeodomain-like_sf"/>
</dbReference>
<organism evidence="6 7">
    <name type="scientific">Lacticaseibacillus mingshuiensis</name>
    <dbReference type="NCBI Taxonomy" id="2799574"/>
    <lineage>
        <taxon>Bacteria</taxon>
        <taxon>Bacillati</taxon>
        <taxon>Bacillota</taxon>
        <taxon>Bacilli</taxon>
        <taxon>Lactobacillales</taxon>
        <taxon>Lactobacillaceae</taxon>
        <taxon>Lacticaseibacillus</taxon>
    </lineage>
</organism>
<evidence type="ECO:0000256" key="3">
    <source>
        <dbReference type="ARBA" id="ARBA00023163"/>
    </source>
</evidence>
<evidence type="ECO:0000256" key="2">
    <source>
        <dbReference type="ARBA" id="ARBA00023125"/>
    </source>
</evidence>
<dbReference type="PANTHER" id="PTHR30055">
    <property type="entry name" value="HTH-TYPE TRANSCRIPTIONAL REGULATOR RUTR"/>
    <property type="match status" value="1"/>
</dbReference>
<dbReference type="Gene3D" id="1.10.357.10">
    <property type="entry name" value="Tetracycline Repressor, domain 2"/>
    <property type="match status" value="1"/>
</dbReference>